<sequence>MDPDFQIWMIGCQCHSMIECRSVRQQGRRGGDAVQKTIDDAVVHAICETKIVCVDDYLSHISFSCLFRMKRFGFKSL</sequence>
<protein>
    <submittedName>
        <fullName evidence="1">Uncharacterized protein</fullName>
    </submittedName>
</protein>
<name>A0A645CEQ1_9ZZZZ</name>
<comment type="caution">
    <text evidence="1">The sequence shown here is derived from an EMBL/GenBank/DDBJ whole genome shotgun (WGS) entry which is preliminary data.</text>
</comment>
<proteinExistence type="predicted"/>
<dbReference type="AlphaFoldDB" id="A0A645CEQ1"/>
<evidence type="ECO:0000313" key="1">
    <source>
        <dbReference type="EMBL" id="MPM75449.1"/>
    </source>
</evidence>
<organism evidence="1">
    <name type="scientific">bioreactor metagenome</name>
    <dbReference type="NCBI Taxonomy" id="1076179"/>
    <lineage>
        <taxon>unclassified sequences</taxon>
        <taxon>metagenomes</taxon>
        <taxon>ecological metagenomes</taxon>
    </lineage>
</organism>
<gene>
    <name evidence="1" type="ORF">SDC9_122442</name>
</gene>
<dbReference type="EMBL" id="VSSQ01026632">
    <property type="protein sequence ID" value="MPM75449.1"/>
    <property type="molecule type" value="Genomic_DNA"/>
</dbReference>
<accession>A0A645CEQ1</accession>
<reference evidence="1" key="1">
    <citation type="submission" date="2019-08" db="EMBL/GenBank/DDBJ databases">
        <authorList>
            <person name="Kucharzyk K."/>
            <person name="Murdoch R.W."/>
            <person name="Higgins S."/>
            <person name="Loffler F."/>
        </authorList>
    </citation>
    <scope>NUCLEOTIDE SEQUENCE</scope>
</reference>